<dbReference type="HOGENOM" id="CLU_031040_6_0_9"/>
<evidence type="ECO:0000256" key="4">
    <source>
        <dbReference type="ARBA" id="ARBA00048782"/>
    </source>
</evidence>
<evidence type="ECO:0000256" key="3">
    <source>
        <dbReference type="ARBA" id="ARBA00047806"/>
    </source>
</evidence>
<evidence type="ECO:0000313" key="7">
    <source>
        <dbReference type="EMBL" id="AJY74364.1"/>
    </source>
</evidence>
<gene>
    <name evidence="5" type="primary">msrA</name>
    <name evidence="7" type="ORF">VN24_06970</name>
</gene>
<evidence type="ECO:0000256" key="2">
    <source>
        <dbReference type="ARBA" id="ARBA00023002"/>
    </source>
</evidence>
<keyword evidence="2 5" id="KW-0560">Oxidoreductase</keyword>
<dbReference type="InterPro" id="IPR036509">
    <property type="entry name" value="Met_Sox_Rdtase_MsrA_sf"/>
</dbReference>
<dbReference type="KEGG" id="pbj:VN24_06970"/>
<evidence type="ECO:0000256" key="5">
    <source>
        <dbReference type="HAMAP-Rule" id="MF_01401"/>
    </source>
</evidence>
<comment type="function">
    <text evidence="5">Has an important function as a repair enzyme for proteins that have been inactivated by oxidation. Catalyzes the reversible oxidation-reduction of methionine sulfoxide in proteins to methionine.</text>
</comment>
<organism evidence="7 8">
    <name type="scientific">Paenibacillus beijingensis</name>
    <dbReference type="NCBI Taxonomy" id="1126833"/>
    <lineage>
        <taxon>Bacteria</taxon>
        <taxon>Bacillati</taxon>
        <taxon>Bacillota</taxon>
        <taxon>Bacilli</taxon>
        <taxon>Bacillales</taxon>
        <taxon>Paenibacillaceae</taxon>
        <taxon>Paenibacillus</taxon>
    </lineage>
</organism>
<dbReference type="AlphaFoldDB" id="A0A0D5NG50"/>
<reference evidence="7 8" key="1">
    <citation type="journal article" date="2015" name="J. Biotechnol.">
        <title>Complete genome sequence of Paenibacillus beijingensis 7188(T) (=DSM 24997(T)), a novel rhizobacterium from jujube garden soil.</title>
        <authorList>
            <person name="Kwak Y."/>
            <person name="Shin J.H."/>
        </authorList>
    </citation>
    <scope>NUCLEOTIDE SEQUENCE [LARGE SCALE GENOMIC DNA]</scope>
    <source>
        <strain evidence="7 8">DSM 24997</strain>
    </source>
</reference>
<dbReference type="GO" id="GO:0033744">
    <property type="term" value="F:L-methionine:thioredoxin-disulfide S-oxidoreductase activity"/>
    <property type="evidence" value="ECO:0007669"/>
    <property type="project" value="RHEA"/>
</dbReference>
<dbReference type="HAMAP" id="MF_01401">
    <property type="entry name" value="MsrA"/>
    <property type="match status" value="1"/>
</dbReference>
<dbReference type="SUPFAM" id="SSF55068">
    <property type="entry name" value="Peptide methionine sulfoxide reductase"/>
    <property type="match status" value="1"/>
</dbReference>
<accession>A0A0D5NG50</accession>
<dbReference type="EC" id="1.8.4.11" evidence="5"/>
<dbReference type="Pfam" id="PF01625">
    <property type="entry name" value="PMSR"/>
    <property type="match status" value="1"/>
</dbReference>
<dbReference type="Gene3D" id="3.30.1060.10">
    <property type="entry name" value="Peptide methionine sulphoxide reductase MsrA"/>
    <property type="match status" value="1"/>
</dbReference>
<dbReference type="STRING" id="1126833.VN24_06970"/>
<feature type="active site" evidence="5">
    <location>
        <position position="15"/>
    </location>
</feature>
<proteinExistence type="inferred from homology"/>
<feature type="domain" description="Peptide methionine sulphoxide reductase MsrA" evidence="6">
    <location>
        <begin position="9"/>
        <end position="145"/>
    </location>
</feature>
<dbReference type="RefSeq" id="WP_045669799.1">
    <property type="nucleotide sequence ID" value="NZ_CP011058.1"/>
</dbReference>
<comment type="similarity">
    <text evidence="1 5">Belongs to the MsrA Met sulfoxide reductase family.</text>
</comment>
<dbReference type="OrthoDB" id="4174719at2"/>
<comment type="catalytic activity">
    <reaction evidence="3 5">
        <text>L-methionyl-[protein] + [thioredoxin]-disulfide + H2O = L-methionyl-(S)-S-oxide-[protein] + [thioredoxin]-dithiol</text>
        <dbReference type="Rhea" id="RHEA:14217"/>
        <dbReference type="Rhea" id="RHEA-COMP:10698"/>
        <dbReference type="Rhea" id="RHEA-COMP:10700"/>
        <dbReference type="Rhea" id="RHEA-COMP:12313"/>
        <dbReference type="Rhea" id="RHEA-COMP:12315"/>
        <dbReference type="ChEBI" id="CHEBI:15377"/>
        <dbReference type="ChEBI" id="CHEBI:16044"/>
        <dbReference type="ChEBI" id="CHEBI:29950"/>
        <dbReference type="ChEBI" id="CHEBI:44120"/>
        <dbReference type="ChEBI" id="CHEBI:50058"/>
        <dbReference type="EC" id="1.8.4.11"/>
    </reaction>
</comment>
<evidence type="ECO:0000259" key="6">
    <source>
        <dbReference type="Pfam" id="PF01625"/>
    </source>
</evidence>
<keyword evidence="8" id="KW-1185">Reference proteome</keyword>
<dbReference type="Proteomes" id="UP000032633">
    <property type="component" value="Chromosome"/>
</dbReference>
<dbReference type="EMBL" id="CP011058">
    <property type="protein sequence ID" value="AJY74364.1"/>
    <property type="molecule type" value="Genomic_DNA"/>
</dbReference>
<dbReference type="NCBIfam" id="TIGR00401">
    <property type="entry name" value="msrA"/>
    <property type="match status" value="1"/>
</dbReference>
<sequence>MNEGNLQTVTLGMGCFWSPDALFGHLTGVIRTRTGYAGGTSADPTYRGMGDHSETVEIDFDPGRIGLARILEVFWNHHNPVNINHYKGSQYRSVVFYRDEEQLEIIRQVKKQMERGKGELETGIEPFSRFHPAEDKHQKYYLKRHPDALEKLSGLYPAHGDLIRSTLAARLNGLAKGYTNRGLILNEISEWPISPDRRETMTDLVKQIRW</sequence>
<dbReference type="InterPro" id="IPR002569">
    <property type="entry name" value="Met_Sox_Rdtase_MsrA_dom"/>
</dbReference>
<dbReference type="PANTHER" id="PTHR43774">
    <property type="entry name" value="PEPTIDE METHIONINE SULFOXIDE REDUCTASE"/>
    <property type="match status" value="1"/>
</dbReference>
<evidence type="ECO:0000313" key="8">
    <source>
        <dbReference type="Proteomes" id="UP000032633"/>
    </source>
</evidence>
<reference evidence="8" key="2">
    <citation type="submission" date="2015-03" db="EMBL/GenBank/DDBJ databases">
        <title>Genome sequence of Paenibacillus beijingensis strain DSM 24997T.</title>
        <authorList>
            <person name="Kwak Y."/>
            <person name="Shin J.-H."/>
        </authorList>
    </citation>
    <scope>NUCLEOTIDE SEQUENCE [LARGE SCALE GENOMIC DNA]</scope>
    <source>
        <strain evidence="8">DSM 24997</strain>
    </source>
</reference>
<name>A0A0D5NG50_9BACL</name>
<evidence type="ECO:0000256" key="1">
    <source>
        <dbReference type="ARBA" id="ARBA00005591"/>
    </source>
</evidence>
<protein>
    <recommendedName>
        <fullName evidence="5">Peptide methionine sulfoxide reductase MsrA</fullName>
        <shortName evidence="5">Protein-methionine-S-oxide reductase</shortName>
        <ecNumber evidence="5">1.8.4.11</ecNumber>
    </recommendedName>
    <alternativeName>
        <fullName evidence="5">Peptide-methionine (S)-S-oxide reductase</fullName>
        <shortName evidence="5">Peptide Met(O) reductase</shortName>
    </alternativeName>
</protein>
<dbReference type="GO" id="GO:0008113">
    <property type="term" value="F:peptide-methionine (S)-S-oxide reductase activity"/>
    <property type="evidence" value="ECO:0007669"/>
    <property type="project" value="UniProtKB-UniRule"/>
</dbReference>
<dbReference type="PANTHER" id="PTHR43774:SF1">
    <property type="entry name" value="PEPTIDE METHIONINE SULFOXIDE REDUCTASE MSRA 2"/>
    <property type="match status" value="1"/>
</dbReference>
<dbReference type="PATRIC" id="fig|1126833.4.peg.1527"/>
<comment type="catalytic activity">
    <reaction evidence="4 5">
        <text>[thioredoxin]-disulfide + L-methionine + H2O = L-methionine (S)-S-oxide + [thioredoxin]-dithiol</text>
        <dbReference type="Rhea" id="RHEA:19993"/>
        <dbReference type="Rhea" id="RHEA-COMP:10698"/>
        <dbReference type="Rhea" id="RHEA-COMP:10700"/>
        <dbReference type="ChEBI" id="CHEBI:15377"/>
        <dbReference type="ChEBI" id="CHEBI:29950"/>
        <dbReference type="ChEBI" id="CHEBI:50058"/>
        <dbReference type="ChEBI" id="CHEBI:57844"/>
        <dbReference type="ChEBI" id="CHEBI:58772"/>
        <dbReference type="EC" id="1.8.4.11"/>
    </reaction>
</comment>